<dbReference type="AlphaFoldDB" id="A0A8H4LL69"/>
<feature type="signal peptide" evidence="1">
    <location>
        <begin position="1"/>
        <end position="18"/>
    </location>
</feature>
<name>A0A8H4LL69_9HYPO</name>
<dbReference type="Pfam" id="PF15474">
    <property type="entry name" value="MU117"/>
    <property type="match status" value="1"/>
</dbReference>
<protein>
    <submittedName>
        <fullName evidence="2">Fibronectin type III domain</fullName>
    </submittedName>
</protein>
<accession>A0A8H4LL69</accession>
<evidence type="ECO:0000313" key="3">
    <source>
        <dbReference type="Proteomes" id="UP000554235"/>
    </source>
</evidence>
<dbReference type="Proteomes" id="UP000554235">
    <property type="component" value="Unassembled WGS sequence"/>
</dbReference>
<dbReference type="InterPro" id="IPR029167">
    <property type="entry name" value="Mug117"/>
</dbReference>
<sequence length="136" mass="14630">MRASTIIFSLLAAVSVEGLETYSCKGSGLCGKIIYQSDCDRAVNKINPNKEYYSGGDSSGECSRHNIYGHGCGVFVQGNRSKDGSLCTATGKQLKDWYGHIRARGGCKICGSVSFDDPLNTGCKIKIDYVTGCKHE</sequence>
<comment type="caution">
    <text evidence="2">The sequence shown here is derived from an EMBL/GenBank/DDBJ whole genome shotgun (WGS) entry which is preliminary data.</text>
</comment>
<proteinExistence type="predicted"/>
<gene>
    <name evidence="2" type="ORF">FALBO_2929</name>
</gene>
<keyword evidence="1" id="KW-0732">Signal</keyword>
<feature type="chain" id="PRO_5034600773" evidence="1">
    <location>
        <begin position="19"/>
        <end position="136"/>
    </location>
</feature>
<dbReference type="EMBL" id="JAADYS010000386">
    <property type="protein sequence ID" value="KAF4470168.1"/>
    <property type="molecule type" value="Genomic_DNA"/>
</dbReference>
<organism evidence="2 3">
    <name type="scientific">Fusarium albosuccineum</name>
    <dbReference type="NCBI Taxonomy" id="1237068"/>
    <lineage>
        <taxon>Eukaryota</taxon>
        <taxon>Fungi</taxon>
        <taxon>Dikarya</taxon>
        <taxon>Ascomycota</taxon>
        <taxon>Pezizomycotina</taxon>
        <taxon>Sordariomycetes</taxon>
        <taxon>Hypocreomycetidae</taxon>
        <taxon>Hypocreales</taxon>
        <taxon>Nectriaceae</taxon>
        <taxon>Fusarium</taxon>
        <taxon>Fusarium decemcellulare species complex</taxon>
    </lineage>
</organism>
<dbReference type="Gene3D" id="3.30.430.10">
    <property type="entry name" value="Killer Toxin P4, subunit A"/>
    <property type="match status" value="1"/>
</dbReference>
<evidence type="ECO:0000256" key="1">
    <source>
        <dbReference type="SAM" id="SignalP"/>
    </source>
</evidence>
<dbReference type="OrthoDB" id="1896086at2759"/>
<evidence type="ECO:0000313" key="2">
    <source>
        <dbReference type="EMBL" id="KAF4470168.1"/>
    </source>
</evidence>
<keyword evidence="3" id="KW-1185">Reference proteome</keyword>
<reference evidence="2 3" key="1">
    <citation type="submission" date="2020-01" db="EMBL/GenBank/DDBJ databases">
        <title>Identification and distribution of gene clusters putatively required for synthesis of sphingolipid metabolism inhibitors in phylogenetically diverse species of the filamentous fungus Fusarium.</title>
        <authorList>
            <person name="Kim H.-S."/>
            <person name="Busman M."/>
            <person name="Brown D.W."/>
            <person name="Divon H."/>
            <person name="Uhlig S."/>
            <person name="Proctor R.H."/>
        </authorList>
    </citation>
    <scope>NUCLEOTIDE SEQUENCE [LARGE SCALE GENOMIC DNA]</scope>
    <source>
        <strain evidence="2 3">NRRL 20459</strain>
    </source>
</reference>